<dbReference type="EC" id="3.1.1.99" evidence="3"/>
<dbReference type="PRINTS" id="PR01790">
    <property type="entry name" value="SMP30FAMILY"/>
</dbReference>
<dbReference type="GO" id="GO:0016787">
    <property type="term" value="F:hydrolase activity"/>
    <property type="evidence" value="ECO:0007669"/>
    <property type="project" value="UniProtKB-KW"/>
</dbReference>
<comment type="similarity">
    <text evidence="1">Belongs to the SMP-30/CGR1 family.</text>
</comment>
<dbReference type="InterPro" id="IPR013658">
    <property type="entry name" value="SGL"/>
</dbReference>
<comment type="caution">
    <text evidence="3">The sequence shown here is derived from an EMBL/GenBank/DDBJ whole genome shotgun (WGS) entry which is preliminary data.</text>
</comment>
<feature type="domain" description="SMP-30/Gluconolactonase/LRE-like region" evidence="2">
    <location>
        <begin position="13"/>
        <end position="252"/>
    </location>
</feature>
<dbReference type="RefSeq" id="WP_341672608.1">
    <property type="nucleotide sequence ID" value="NZ_JBBYHV010000001.1"/>
</dbReference>
<evidence type="ECO:0000313" key="4">
    <source>
        <dbReference type="Proteomes" id="UP001497045"/>
    </source>
</evidence>
<dbReference type="Gene3D" id="2.120.10.30">
    <property type="entry name" value="TolB, C-terminal domain"/>
    <property type="match status" value="1"/>
</dbReference>
<dbReference type="EMBL" id="JBBYHV010000001">
    <property type="protein sequence ID" value="MEL1250089.1"/>
    <property type="molecule type" value="Genomic_DNA"/>
</dbReference>
<dbReference type="SUPFAM" id="SSF63829">
    <property type="entry name" value="Calcium-dependent phosphotriesterase"/>
    <property type="match status" value="1"/>
</dbReference>
<dbReference type="InterPro" id="IPR005511">
    <property type="entry name" value="SMP-30"/>
</dbReference>
<sequence length="287" mass="31396">MQISRLDLPKCQVGEGPVWDVAEQALYYIDILAQKVFRWDPESGDHKAWDVPDMIGSMALREQGGAIVALVTGVHSLDFESGAVEPLALLDPADPEVQLADGKVDRRGRFVFGTSHRKAAEPRGGLYVLDQGELRQIDRELTLGNGPCWSPDDRVLYHADSMAHVIYAYDYDIETGRASNRREFFNTSDYGPIPDGATVDVDGNLWTAICEGGVVLCLSPEGKVLRAIEMPTKLPASCMFFGPKLDRLFVPSIDPSFLGREPAPDDGACFVIDGLGVTGLPEPRYNG</sequence>
<organism evidence="3 4">
    <name type="scientific">Aurantiacibacter gilvus</name>
    <dbReference type="NCBI Taxonomy" id="3139141"/>
    <lineage>
        <taxon>Bacteria</taxon>
        <taxon>Pseudomonadati</taxon>
        <taxon>Pseudomonadota</taxon>
        <taxon>Alphaproteobacteria</taxon>
        <taxon>Sphingomonadales</taxon>
        <taxon>Erythrobacteraceae</taxon>
        <taxon>Aurantiacibacter</taxon>
    </lineage>
</organism>
<protein>
    <submittedName>
        <fullName evidence="3">SMP-30/gluconolactonase/LRE family protein</fullName>
        <ecNumber evidence="3">3.1.1.99</ecNumber>
    </submittedName>
</protein>
<dbReference type="PANTHER" id="PTHR10907">
    <property type="entry name" value="REGUCALCIN"/>
    <property type="match status" value="1"/>
</dbReference>
<evidence type="ECO:0000259" key="2">
    <source>
        <dbReference type="Pfam" id="PF08450"/>
    </source>
</evidence>
<evidence type="ECO:0000313" key="3">
    <source>
        <dbReference type="EMBL" id="MEL1250089.1"/>
    </source>
</evidence>
<accession>A0ABU9IDH8</accession>
<gene>
    <name evidence="3" type="ORF">AAEO60_05345</name>
</gene>
<dbReference type="PANTHER" id="PTHR10907:SF47">
    <property type="entry name" value="REGUCALCIN"/>
    <property type="match status" value="1"/>
</dbReference>
<dbReference type="Pfam" id="PF08450">
    <property type="entry name" value="SGL"/>
    <property type="match status" value="1"/>
</dbReference>
<dbReference type="InterPro" id="IPR011042">
    <property type="entry name" value="6-blade_b-propeller_TolB-like"/>
</dbReference>
<reference evidence="3 4" key="1">
    <citation type="submission" date="2024-04" db="EMBL/GenBank/DDBJ databases">
        <title>Aurantiacibacter sp. DGU6 16S ribosomal RNA gene Genome sequencing and assembly.</title>
        <authorList>
            <person name="Park S."/>
        </authorList>
    </citation>
    <scope>NUCLEOTIDE SEQUENCE [LARGE SCALE GENOMIC DNA]</scope>
    <source>
        <strain evidence="3 4">DGU6</strain>
    </source>
</reference>
<keyword evidence="3" id="KW-0378">Hydrolase</keyword>
<name>A0ABU9IDH8_9SPHN</name>
<evidence type="ECO:0000256" key="1">
    <source>
        <dbReference type="ARBA" id="ARBA00008853"/>
    </source>
</evidence>
<proteinExistence type="inferred from homology"/>
<dbReference type="Proteomes" id="UP001497045">
    <property type="component" value="Unassembled WGS sequence"/>
</dbReference>
<keyword evidence="4" id="KW-1185">Reference proteome</keyword>